<proteinExistence type="predicted"/>
<organism evidence="2">
    <name type="scientific">Proteus mirabilis</name>
    <dbReference type="NCBI Taxonomy" id="584"/>
    <lineage>
        <taxon>Bacteria</taxon>
        <taxon>Pseudomonadati</taxon>
        <taxon>Pseudomonadota</taxon>
        <taxon>Gammaproteobacteria</taxon>
        <taxon>Enterobacterales</taxon>
        <taxon>Morganellaceae</taxon>
        <taxon>Proteus</taxon>
    </lineage>
</organism>
<name>A0ABD5LSC4_PROMI</name>
<reference evidence="2" key="1">
    <citation type="submission" date="2021-05" db="EMBL/GenBank/DDBJ databases">
        <title>First report of NDM-5 and VEB-6 producing Proteus mirabilis isolated from blood of a sepsis patient in Kolkata, India.</title>
        <authorList>
            <person name="Halder G."/>
            <person name="Chaudhuri B."/>
            <person name="Dutta S."/>
        </authorList>
    </citation>
    <scope>NUCLEOTIDE SEQUENCE [LARGE SCALE GENOMIC DNA]</scope>
    <source>
        <strain evidence="2">7049</strain>
    </source>
</reference>
<feature type="region of interest" description="Disordered" evidence="1">
    <location>
        <begin position="171"/>
        <end position="191"/>
    </location>
</feature>
<accession>A0ABD5LSC4</accession>
<dbReference type="EMBL" id="JADQCH020000001">
    <property type="protein sequence ID" value="MEY2344216.1"/>
    <property type="molecule type" value="Genomic_DNA"/>
</dbReference>
<comment type="caution">
    <text evidence="2">The sequence shown here is derived from an EMBL/GenBank/DDBJ whole genome shotgun (WGS) entry which is preliminary data.</text>
</comment>
<sequence length="191" mass="20403">MNKNYISPGVIDSDFQQKKTRFSFMPINCNKDIHHEQKVVGNKNADYCVIATGPDVCQVGNAIVPFDSFQQLSAEASYVSTVRVNGVPTLTVGSVIKGTQGNAGSGLISGTSLGAGNCIITSGSPTVRFCGQSAAYHGSDVMMNNNNVPGRLYSEEKISPKANDAINIPKDIPKKQTYGRNVLSRNDDNGK</sequence>
<evidence type="ECO:0000256" key="1">
    <source>
        <dbReference type="SAM" id="MobiDB-lite"/>
    </source>
</evidence>
<protein>
    <submittedName>
        <fullName evidence="2">DUF4150 domain-containing protein</fullName>
    </submittedName>
</protein>
<gene>
    <name evidence="2" type="ORF">I3679_009000</name>
</gene>
<dbReference type="AlphaFoldDB" id="A0ABD5LSC4"/>
<evidence type="ECO:0000313" key="2">
    <source>
        <dbReference type="EMBL" id="MEY2344216.1"/>
    </source>
</evidence>
<dbReference type="CDD" id="cd14740">
    <property type="entry name" value="PAAR_4"/>
    <property type="match status" value="1"/>
</dbReference>
<dbReference type="Pfam" id="PF13665">
    <property type="entry name" value="Tox-PAAR-like"/>
    <property type="match status" value="1"/>
</dbReference>